<protein>
    <recommendedName>
        <fullName evidence="2">Fimbrial-type adhesion domain-containing protein</fullName>
    </recommendedName>
</protein>
<dbReference type="AlphaFoldDB" id="A0A7X5TR26"/>
<feature type="domain" description="Fimbrial-type adhesion" evidence="2">
    <location>
        <begin position="191"/>
        <end position="327"/>
    </location>
</feature>
<dbReference type="PANTHER" id="PTHR33420:SF26">
    <property type="entry name" value="FIMBRIAL SUBUNIT"/>
    <property type="match status" value="1"/>
</dbReference>
<dbReference type="PANTHER" id="PTHR33420">
    <property type="entry name" value="FIMBRIAL SUBUNIT ELFA-RELATED"/>
    <property type="match status" value="1"/>
</dbReference>
<organism evidence="3 4">
    <name type="scientific">Luteibacter yeojuensis</name>
    <dbReference type="NCBI Taxonomy" id="345309"/>
    <lineage>
        <taxon>Bacteria</taxon>
        <taxon>Pseudomonadati</taxon>
        <taxon>Pseudomonadota</taxon>
        <taxon>Gammaproteobacteria</taxon>
        <taxon>Lysobacterales</taxon>
        <taxon>Rhodanobacteraceae</taxon>
        <taxon>Luteibacter</taxon>
    </lineage>
</organism>
<name>A0A7X5TR26_9GAMM</name>
<accession>A0A7X5TR26</accession>
<reference evidence="3 4" key="1">
    <citation type="journal article" date="2006" name="Int. J. Syst. Evol. Microbiol.">
        <title>Dyella yeojuensis sp. nov., isolated from greenhouse soil in Korea.</title>
        <authorList>
            <person name="Kim B.Y."/>
            <person name="Weon H.Y."/>
            <person name="Lee K.H."/>
            <person name="Seok S.J."/>
            <person name="Kwon S.W."/>
            <person name="Go S.J."/>
            <person name="Stackebrandt E."/>
        </authorList>
    </citation>
    <scope>NUCLEOTIDE SEQUENCE [LARGE SCALE GENOMIC DNA]</scope>
    <source>
        <strain evidence="3 4">DSM 17673</strain>
    </source>
</reference>
<dbReference type="GO" id="GO:0043709">
    <property type="term" value="P:cell adhesion involved in single-species biofilm formation"/>
    <property type="evidence" value="ECO:0007669"/>
    <property type="project" value="TreeGrafter"/>
</dbReference>
<dbReference type="Gene3D" id="2.60.40.1090">
    <property type="entry name" value="Fimbrial-type adhesion domain"/>
    <property type="match status" value="1"/>
</dbReference>
<dbReference type="GO" id="GO:0009289">
    <property type="term" value="C:pilus"/>
    <property type="evidence" value="ECO:0007669"/>
    <property type="project" value="InterPro"/>
</dbReference>
<evidence type="ECO:0000256" key="1">
    <source>
        <dbReference type="SAM" id="SignalP"/>
    </source>
</evidence>
<dbReference type="SUPFAM" id="SSF49401">
    <property type="entry name" value="Bacterial adhesins"/>
    <property type="match status" value="1"/>
</dbReference>
<dbReference type="Pfam" id="PF00419">
    <property type="entry name" value="Fimbrial"/>
    <property type="match status" value="1"/>
</dbReference>
<dbReference type="InterPro" id="IPR000259">
    <property type="entry name" value="Adhesion_dom_fimbrial"/>
</dbReference>
<keyword evidence="4" id="KW-1185">Reference proteome</keyword>
<dbReference type="PROSITE" id="PS51257">
    <property type="entry name" value="PROKAR_LIPOPROTEIN"/>
    <property type="match status" value="1"/>
</dbReference>
<gene>
    <name evidence="3" type="ORF">HBF32_13165</name>
</gene>
<comment type="caution">
    <text evidence="3">The sequence shown here is derived from an EMBL/GenBank/DDBJ whole genome shotgun (WGS) entry which is preliminary data.</text>
</comment>
<evidence type="ECO:0000313" key="3">
    <source>
        <dbReference type="EMBL" id="NID16413.1"/>
    </source>
</evidence>
<dbReference type="EMBL" id="JAAQTL010000001">
    <property type="protein sequence ID" value="NID16413.1"/>
    <property type="molecule type" value="Genomic_DNA"/>
</dbReference>
<proteinExistence type="predicted"/>
<dbReference type="Proteomes" id="UP000518878">
    <property type="component" value="Unassembled WGS sequence"/>
</dbReference>
<sequence length="328" mass="35194">MKQKTGLFLRRAIGCSVLLAGFHAAPAFAGCTMNNLATYHIGQTTYVDVHNAIPVGTMVREGSAAGEGKLLLTCDAGTAAFRGRWQAGNPADGLLPLTVGGRPSGFGIRLFLQESGTGPKRYFPHDFTRSFNAGDTVRSDGDVVGYEIYRMPGRVEFGNVDAGAIAQSNVDRTGGGLVVFRSMEIFNLIFRRPACTITPESINQDVDLGQAHVGDFDNPDRATPWTSFRLTVQECLEPVGMIASFTFGAPSDADPDAAQLFSIPRGPQNVALEIADTRKNTIRPGVPVDFNALGTGEDFVFNARMRGTKQPVGAGEFSRPVTVLVDFR</sequence>
<feature type="signal peptide" evidence="1">
    <location>
        <begin position="1"/>
        <end position="29"/>
    </location>
</feature>
<dbReference type="InterPro" id="IPR036937">
    <property type="entry name" value="Adhesion_dom_fimbrial_sf"/>
</dbReference>
<evidence type="ECO:0000259" key="2">
    <source>
        <dbReference type="Pfam" id="PF00419"/>
    </source>
</evidence>
<keyword evidence="1" id="KW-0732">Signal</keyword>
<dbReference type="RefSeq" id="WP_166700049.1">
    <property type="nucleotide sequence ID" value="NZ_JAAQTL010000001.1"/>
</dbReference>
<feature type="chain" id="PRO_5030826699" description="Fimbrial-type adhesion domain-containing protein" evidence="1">
    <location>
        <begin position="30"/>
        <end position="328"/>
    </location>
</feature>
<dbReference type="InterPro" id="IPR050263">
    <property type="entry name" value="Bact_Fimbrial_Adh_Pro"/>
</dbReference>
<dbReference type="InterPro" id="IPR008966">
    <property type="entry name" value="Adhesion_dom_sf"/>
</dbReference>
<evidence type="ECO:0000313" key="4">
    <source>
        <dbReference type="Proteomes" id="UP000518878"/>
    </source>
</evidence>